<gene>
    <name evidence="2" type="ORF">NKR23_g11108</name>
</gene>
<name>A0AA38R443_9PEZI</name>
<keyword evidence="3" id="KW-1185">Reference proteome</keyword>
<comment type="caution">
    <text evidence="2">The sequence shown here is derived from an EMBL/GenBank/DDBJ whole genome shotgun (WGS) entry which is preliminary data.</text>
</comment>
<evidence type="ECO:0000313" key="2">
    <source>
        <dbReference type="EMBL" id="KAJ9132619.1"/>
    </source>
</evidence>
<sequence>MPPRKNKRKLDVAPDEDASPCAPRTAMKKKKIYIPSSSESTSSGEFGADVRREDSRSFLDWSIFQKNFAAKEKDETKAYLSTFYGNIMGEHGKILASLQNETQDMTSERTKFVDGLVKAYEGTQNSKKSPTSQTEHPLYKAGKKIIAATRAIIDRHNEANQATLSNDFSLPEDTWKIEEAEIEELLLCGRLHGEKLAKSIVVPNSDSGGLKTNDGSHGEAAEAAVGFFSKVSLELDRSDTWGAAVKAQVTAIDSVVKTLTPSKPSIACGRRMHQSCFCLEVDLGQRSTRVLCVLIGGGKYRLLRGQHVTEEQIRLINSYECQRIPVPIIVTLNLMWS</sequence>
<reference evidence="2" key="1">
    <citation type="submission" date="2022-07" db="EMBL/GenBank/DDBJ databases">
        <title>Fungi with potential for degradation of polypropylene.</title>
        <authorList>
            <person name="Gostincar C."/>
        </authorList>
    </citation>
    <scope>NUCLEOTIDE SEQUENCE</scope>
    <source>
        <strain evidence="2">EXF-13308</strain>
    </source>
</reference>
<evidence type="ECO:0000313" key="3">
    <source>
        <dbReference type="Proteomes" id="UP001174694"/>
    </source>
</evidence>
<feature type="region of interest" description="Disordered" evidence="1">
    <location>
        <begin position="1"/>
        <end position="48"/>
    </location>
</feature>
<dbReference type="Proteomes" id="UP001174694">
    <property type="component" value="Unassembled WGS sequence"/>
</dbReference>
<proteinExistence type="predicted"/>
<accession>A0AA38R443</accession>
<evidence type="ECO:0000256" key="1">
    <source>
        <dbReference type="SAM" id="MobiDB-lite"/>
    </source>
</evidence>
<protein>
    <submittedName>
        <fullName evidence="2">Uncharacterized protein</fullName>
    </submittedName>
</protein>
<dbReference type="AlphaFoldDB" id="A0AA38R443"/>
<dbReference type="EMBL" id="JANBVO010000055">
    <property type="protein sequence ID" value="KAJ9132619.1"/>
    <property type="molecule type" value="Genomic_DNA"/>
</dbReference>
<organism evidence="2 3">
    <name type="scientific">Pleurostoma richardsiae</name>
    <dbReference type="NCBI Taxonomy" id="41990"/>
    <lineage>
        <taxon>Eukaryota</taxon>
        <taxon>Fungi</taxon>
        <taxon>Dikarya</taxon>
        <taxon>Ascomycota</taxon>
        <taxon>Pezizomycotina</taxon>
        <taxon>Sordariomycetes</taxon>
        <taxon>Sordariomycetidae</taxon>
        <taxon>Calosphaeriales</taxon>
        <taxon>Pleurostomataceae</taxon>
        <taxon>Pleurostoma</taxon>
    </lineage>
</organism>